<dbReference type="SMART" id="SM00422">
    <property type="entry name" value="HTH_MERR"/>
    <property type="match status" value="1"/>
</dbReference>
<organism evidence="3 4">
    <name type="scientific">Luteimicrobium album</name>
    <dbReference type="NCBI Taxonomy" id="1054550"/>
    <lineage>
        <taxon>Bacteria</taxon>
        <taxon>Bacillati</taxon>
        <taxon>Actinomycetota</taxon>
        <taxon>Actinomycetes</taxon>
        <taxon>Micrococcales</taxon>
        <taxon>Luteimicrobium</taxon>
    </lineage>
</organism>
<dbReference type="RefSeq" id="WP_284292789.1">
    <property type="nucleotide sequence ID" value="NZ_BSUK01000001.1"/>
</dbReference>
<reference evidence="4" key="1">
    <citation type="journal article" date="2019" name="Int. J. Syst. Evol. Microbiol.">
        <title>The Global Catalogue of Microorganisms (GCM) 10K type strain sequencing project: providing services to taxonomists for standard genome sequencing and annotation.</title>
        <authorList>
            <consortium name="The Broad Institute Genomics Platform"/>
            <consortium name="The Broad Institute Genome Sequencing Center for Infectious Disease"/>
            <person name="Wu L."/>
            <person name="Ma J."/>
        </authorList>
    </citation>
    <scope>NUCLEOTIDE SEQUENCE [LARGE SCALE GENOMIC DNA]</scope>
    <source>
        <strain evidence="4">NBRC 106348</strain>
    </source>
</reference>
<dbReference type="Pfam" id="PF13411">
    <property type="entry name" value="MerR_1"/>
    <property type="match status" value="1"/>
</dbReference>
<proteinExistence type="predicted"/>
<evidence type="ECO:0000256" key="1">
    <source>
        <dbReference type="ARBA" id="ARBA00023125"/>
    </source>
</evidence>
<dbReference type="Gene3D" id="1.10.1660.10">
    <property type="match status" value="1"/>
</dbReference>
<sequence length="136" mass="14987">MTTTTAALGGLSIADAAAATGLTVHTLRYYERDGLMLDPVDRAPSGHRRYSPADLGWIVMLTRLRATGMGIAELREYAALCREGDGNEEARLTLLRAHRDRVLAELEATRENLRAIDAKIGIYEQRLVCFDLEGRG</sequence>
<dbReference type="Proteomes" id="UP001157091">
    <property type="component" value="Unassembled WGS sequence"/>
</dbReference>
<keyword evidence="1" id="KW-0238">DNA-binding</keyword>
<dbReference type="InterPro" id="IPR009061">
    <property type="entry name" value="DNA-bd_dom_put_sf"/>
</dbReference>
<keyword evidence="4" id="KW-1185">Reference proteome</keyword>
<evidence type="ECO:0000259" key="2">
    <source>
        <dbReference type="PROSITE" id="PS50937"/>
    </source>
</evidence>
<dbReference type="EMBL" id="BSUK01000001">
    <property type="protein sequence ID" value="GMA23879.1"/>
    <property type="molecule type" value="Genomic_DNA"/>
</dbReference>
<evidence type="ECO:0000313" key="3">
    <source>
        <dbReference type="EMBL" id="GMA23879.1"/>
    </source>
</evidence>
<dbReference type="PROSITE" id="PS00552">
    <property type="entry name" value="HTH_MERR_1"/>
    <property type="match status" value="1"/>
</dbReference>
<dbReference type="PANTHER" id="PTHR30204">
    <property type="entry name" value="REDOX-CYCLING DRUG-SENSING TRANSCRIPTIONAL ACTIVATOR SOXR"/>
    <property type="match status" value="1"/>
</dbReference>
<name>A0ABQ6I1R0_9MICO</name>
<dbReference type="SUPFAM" id="SSF46955">
    <property type="entry name" value="Putative DNA-binding domain"/>
    <property type="match status" value="1"/>
</dbReference>
<protein>
    <submittedName>
        <fullName evidence="3">MerR family transcriptional regulator</fullName>
    </submittedName>
</protein>
<gene>
    <name evidence="3" type="ORF">GCM10025864_16380</name>
</gene>
<dbReference type="CDD" id="cd01109">
    <property type="entry name" value="HTH_YyaN"/>
    <property type="match status" value="1"/>
</dbReference>
<comment type="caution">
    <text evidence="3">The sequence shown here is derived from an EMBL/GenBank/DDBJ whole genome shotgun (WGS) entry which is preliminary data.</text>
</comment>
<dbReference type="InterPro" id="IPR000551">
    <property type="entry name" value="MerR-type_HTH_dom"/>
</dbReference>
<dbReference type="InterPro" id="IPR047057">
    <property type="entry name" value="MerR_fam"/>
</dbReference>
<dbReference type="PANTHER" id="PTHR30204:SF98">
    <property type="entry name" value="HTH-TYPE TRANSCRIPTIONAL REGULATOR ADHR"/>
    <property type="match status" value="1"/>
</dbReference>
<feature type="domain" description="HTH merR-type" evidence="2">
    <location>
        <begin position="10"/>
        <end position="80"/>
    </location>
</feature>
<evidence type="ECO:0000313" key="4">
    <source>
        <dbReference type="Proteomes" id="UP001157091"/>
    </source>
</evidence>
<accession>A0ABQ6I1R0</accession>
<dbReference type="PROSITE" id="PS50937">
    <property type="entry name" value="HTH_MERR_2"/>
    <property type="match status" value="1"/>
</dbReference>